<accession>A0AAV4GYS7</accession>
<proteinExistence type="predicted"/>
<name>A0AAV4GYS7_9GAST</name>
<gene>
    <name evidence="2" type="ORF">ElyMa_004299600</name>
</gene>
<sequence>MKLCRLSVGTVPVLIKLFAVGKRNSMKVKESLSDCPRPGQPKSCVNEQTITSIKRDIKSCVNEQTITSTKRDIDEDPHISEPELSDTNGLS</sequence>
<comment type="caution">
    <text evidence="2">The sequence shown here is derived from an EMBL/GenBank/DDBJ whole genome shotgun (WGS) entry which is preliminary data.</text>
</comment>
<evidence type="ECO:0000313" key="2">
    <source>
        <dbReference type="EMBL" id="GFR90256.1"/>
    </source>
</evidence>
<reference evidence="2 3" key="1">
    <citation type="journal article" date="2021" name="Elife">
        <title>Chloroplast acquisition without the gene transfer in kleptoplastic sea slugs, Plakobranchus ocellatus.</title>
        <authorList>
            <person name="Maeda T."/>
            <person name="Takahashi S."/>
            <person name="Yoshida T."/>
            <person name="Shimamura S."/>
            <person name="Takaki Y."/>
            <person name="Nagai Y."/>
            <person name="Toyoda A."/>
            <person name="Suzuki Y."/>
            <person name="Arimoto A."/>
            <person name="Ishii H."/>
            <person name="Satoh N."/>
            <person name="Nishiyama T."/>
            <person name="Hasebe M."/>
            <person name="Maruyama T."/>
            <person name="Minagawa J."/>
            <person name="Obokata J."/>
            <person name="Shigenobu S."/>
        </authorList>
    </citation>
    <scope>NUCLEOTIDE SEQUENCE [LARGE SCALE GENOMIC DNA]</scope>
</reference>
<dbReference type="Proteomes" id="UP000762676">
    <property type="component" value="Unassembled WGS sequence"/>
</dbReference>
<protein>
    <submittedName>
        <fullName evidence="2">Uncharacterized protein</fullName>
    </submittedName>
</protein>
<feature type="compositionally biased region" description="Basic and acidic residues" evidence="1">
    <location>
        <begin position="69"/>
        <end position="81"/>
    </location>
</feature>
<dbReference type="EMBL" id="BMAT01008659">
    <property type="protein sequence ID" value="GFR90256.1"/>
    <property type="molecule type" value="Genomic_DNA"/>
</dbReference>
<feature type="region of interest" description="Disordered" evidence="1">
    <location>
        <begin position="66"/>
        <end position="91"/>
    </location>
</feature>
<organism evidence="2 3">
    <name type="scientific">Elysia marginata</name>
    <dbReference type="NCBI Taxonomy" id="1093978"/>
    <lineage>
        <taxon>Eukaryota</taxon>
        <taxon>Metazoa</taxon>
        <taxon>Spiralia</taxon>
        <taxon>Lophotrochozoa</taxon>
        <taxon>Mollusca</taxon>
        <taxon>Gastropoda</taxon>
        <taxon>Heterobranchia</taxon>
        <taxon>Euthyneura</taxon>
        <taxon>Panpulmonata</taxon>
        <taxon>Sacoglossa</taxon>
        <taxon>Placobranchoidea</taxon>
        <taxon>Plakobranchidae</taxon>
        <taxon>Elysia</taxon>
    </lineage>
</organism>
<evidence type="ECO:0000313" key="3">
    <source>
        <dbReference type="Proteomes" id="UP000762676"/>
    </source>
</evidence>
<dbReference type="AlphaFoldDB" id="A0AAV4GYS7"/>
<evidence type="ECO:0000256" key="1">
    <source>
        <dbReference type="SAM" id="MobiDB-lite"/>
    </source>
</evidence>
<keyword evidence="3" id="KW-1185">Reference proteome</keyword>